<accession>A0A2U2RIC9</accession>
<feature type="region of interest" description="Disordered" evidence="1">
    <location>
        <begin position="1"/>
        <end position="72"/>
    </location>
</feature>
<evidence type="ECO:0000313" key="2">
    <source>
        <dbReference type="EMBL" id="PWH05637.1"/>
    </source>
</evidence>
<dbReference type="PANTHER" id="PTHR30283">
    <property type="entry name" value="PEROXIDE STRESS RESPONSE PROTEIN YAAA"/>
    <property type="match status" value="1"/>
</dbReference>
<dbReference type="OrthoDB" id="3210767at2"/>
<proteinExistence type="predicted"/>
<dbReference type="GO" id="GO:0005829">
    <property type="term" value="C:cytosol"/>
    <property type="evidence" value="ECO:0007669"/>
    <property type="project" value="TreeGrafter"/>
</dbReference>
<dbReference type="AlphaFoldDB" id="A0A2U2RIC9"/>
<keyword evidence="3" id="KW-1185">Reference proteome</keyword>
<protein>
    <submittedName>
        <fullName evidence="2">Peroxide stress protein YaaA</fullName>
    </submittedName>
</protein>
<dbReference type="EMBL" id="QFKX01000005">
    <property type="protein sequence ID" value="PWH05637.1"/>
    <property type="molecule type" value="Genomic_DNA"/>
</dbReference>
<dbReference type="Pfam" id="PF03883">
    <property type="entry name" value="H2O2_YaaD"/>
    <property type="match status" value="1"/>
</dbReference>
<evidence type="ECO:0000256" key="1">
    <source>
        <dbReference type="SAM" id="MobiDB-lite"/>
    </source>
</evidence>
<gene>
    <name evidence="2" type="ORF">DEO23_13710</name>
</gene>
<comment type="caution">
    <text evidence="2">The sequence shown here is derived from an EMBL/GenBank/DDBJ whole genome shotgun (WGS) entry which is preliminary data.</text>
</comment>
<name>A0A2U2RIC9_9MICO</name>
<dbReference type="GO" id="GO:0033194">
    <property type="term" value="P:response to hydroperoxide"/>
    <property type="evidence" value="ECO:0007669"/>
    <property type="project" value="TreeGrafter"/>
</dbReference>
<dbReference type="InterPro" id="IPR005583">
    <property type="entry name" value="YaaA"/>
</dbReference>
<organism evidence="2 3">
    <name type="scientific">Brachybacterium endophyticum</name>
    <dbReference type="NCBI Taxonomy" id="2182385"/>
    <lineage>
        <taxon>Bacteria</taxon>
        <taxon>Bacillati</taxon>
        <taxon>Actinomycetota</taxon>
        <taxon>Actinomycetes</taxon>
        <taxon>Micrococcales</taxon>
        <taxon>Dermabacteraceae</taxon>
        <taxon>Brachybacterium</taxon>
    </lineage>
</organism>
<reference evidence="2 3" key="1">
    <citation type="submission" date="2018-05" db="EMBL/GenBank/DDBJ databases">
        <title>Brachybacterium sp. M1HQ-2T, whole genome shotgun sequence.</title>
        <authorList>
            <person name="Tuo L."/>
        </authorList>
    </citation>
    <scope>NUCLEOTIDE SEQUENCE [LARGE SCALE GENOMIC DNA]</scope>
    <source>
        <strain evidence="2 3">M1HQ-2</strain>
    </source>
</reference>
<evidence type="ECO:0000313" key="3">
    <source>
        <dbReference type="Proteomes" id="UP000245590"/>
    </source>
</evidence>
<dbReference type="Proteomes" id="UP000245590">
    <property type="component" value="Unassembled WGS sequence"/>
</dbReference>
<dbReference type="PANTHER" id="PTHR30283:SF4">
    <property type="entry name" value="PEROXIDE STRESS RESISTANCE PROTEIN YAAA"/>
    <property type="match status" value="1"/>
</dbReference>
<sequence length="296" mass="31663">MLARPPAPAPLDHARQVTSHLSSARPPRPGVTTPPEGPPLLILLPPSETKTRPEASAPPLDLGRPGRTGLGPARETMLRAAAATARGREAQSNLGVPAGAPELVERMRGIHEEPAAPPLQVYSGVLYDQLEGAGPGPDRQVLVQSALLGLVDAGSDRIPAYRLSAGSTLHRLGKAASWWRPHLRPVVPRLLEEVAASPSPLVLDCRSGAYRTMMPVRSTDAVRVLEVAPVQEKAGRRSVISHDAKRYRGVLTRVLLEDPRAIPDAEALVAFLAETFAGRLDVELDGDRLVLVDRVD</sequence>